<evidence type="ECO:0000259" key="5">
    <source>
        <dbReference type="Pfam" id="PF18972"/>
    </source>
</evidence>
<evidence type="ECO:0000313" key="6">
    <source>
        <dbReference type="EMBL" id="JAV22601.1"/>
    </source>
</evidence>
<evidence type="ECO:0000256" key="3">
    <source>
        <dbReference type="ARBA" id="ARBA00023602"/>
    </source>
</evidence>
<keyword evidence="2" id="KW-0802">TPR repeat</keyword>
<sequence length="392" mass="46233">MSEETNKKPITDEERLQLAAKLDKELDQFINSLEKRRYTEGWPEDRWEEEMAKHPFFMTKPPEPGEELSPLMKGLQQLKYDPEENTAQELADAYKEDGRWHMQNKQFRLAVWSYTEALKFNVTEAEYRSVLYNNRSAAHFFIKNYRSSLLDAQKALELKPDYDKARWRAAQCADLLNRYDLCVELCDQILKADPTNQQALDMRKKVIARKTLKERDERKAEQAKRRKLEQFARTVEQLKERGVKFEEKDALTNEARLKPRLAPLEDFIVTADSNGVLHWPTVFCYPQFLSTDFQQQLSEELTMEEVLLNMFAEPMELDEEGQYAAHTVNVYYENRISAVVRKVELKMKIKDILKEKTFYVYEGTLTFYILVKGSPYEALYLGETRTPLKLNK</sequence>
<dbReference type="GO" id="GO:0051879">
    <property type="term" value="F:Hsp90 protein binding"/>
    <property type="evidence" value="ECO:0007669"/>
    <property type="project" value="InterPro"/>
</dbReference>
<dbReference type="SMART" id="SM00028">
    <property type="entry name" value="TPR"/>
    <property type="match status" value="3"/>
</dbReference>
<dbReference type="SUPFAM" id="SSF48452">
    <property type="entry name" value="TPR-like"/>
    <property type="match status" value="1"/>
</dbReference>
<keyword evidence="4" id="KW-0175">Coiled coil</keyword>
<comment type="similarity">
    <text evidence="3">Belongs to the TTC4 family.</text>
</comment>
<feature type="coiled-coil region" evidence="4">
    <location>
        <begin position="221"/>
        <end position="248"/>
    </location>
</feature>
<name>A0A1Q3F4W4_CULTA</name>
<dbReference type="GO" id="GO:0006457">
    <property type="term" value="P:protein folding"/>
    <property type="evidence" value="ECO:0007669"/>
    <property type="project" value="TreeGrafter"/>
</dbReference>
<evidence type="ECO:0000256" key="2">
    <source>
        <dbReference type="ARBA" id="ARBA00022803"/>
    </source>
</evidence>
<organism evidence="6">
    <name type="scientific">Culex tarsalis</name>
    <name type="common">Encephalitis mosquito</name>
    <dbReference type="NCBI Taxonomy" id="7177"/>
    <lineage>
        <taxon>Eukaryota</taxon>
        <taxon>Metazoa</taxon>
        <taxon>Ecdysozoa</taxon>
        <taxon>Arthropoda</taxon>
        <taxon>Hexapoda</taxon>
        <taxon>Insecta</taxon>
        <taxon>Pterygota</taxon>
        <taxon>Neoptera</taxon>
        <taxon>Endopterygota</taxon>
        <taxon>Diptera</taxon>
        <taxon>Nematocera</taxon>
        <taxon>Culicoidea</taxon>
        <taxon>Culicidae</taxon>
        <taxon>Culicinae</taxon>
        <taxon>Culicini</taxon>
        <taxon>Culex</taxon>
        <taxon>Culex</taxon>
    </lineage>
</organism>
<dbReference type="PANTHER" id="PTHR46035:SF1">
    <property type="entry name" value="TETRATRICOPEPTIDE REPEAT PROTEIN 4"/>
    <property type="match status" value="1"/>
</dbReference>
<dbReference type="InterPro" id="IPR019734">
    <property type="entry name" value="TPR_rpt"/>
</dbReference>
<dbReference type="GO" id="GO:0005634">
    <property type="term" value="C:nucleus"/>
    <property type="evidence" value="ECO:0007669"/>
    <property type="project" value="TreeGrafter"/>
</dbReference>
<accession>A0A1Q3F4W4</accession>
<keyword evidence="1" id="KW-0677">Repeat</keyword>
<proteinExistence type="inferred from homology"/>
<dbReference type="Pfam" id="PF18972">
    <property type="entry name" value="Wheel"/>
    <property type="match status" value="1"/>
</dbReference>
<dbReference type="InterPro" id="IPR011990">
    <property type="entry name" value="TPR-like_helical_dom_sf"/>
</dbReference>
<dbReference type="Gene3D" id="1.25.40.10">
    <property type="entry name" value="Tetratricopeptide repeat domain"/>
    <property type="match status" value="1"/>
</dbReference>
<dbReference type="EMBL" id="GFDL01012444">
    <property type="protein sequence ID" value="JAV22601.1"/>
    <property type="molecule type" value="Transcribed_RNA"/>
</dbReference>
<protein>
    <submittedName>
        <fullName evidence="6">Putative hsp90 co-chaperone cns1</fullName>
    </submittedName>
</protein>
<dbReference type="AlphaFoldDB" id="A0A1Q3F4W4"/>
<dbReference type="PANTHER" id="PTHR46035">
    <property type="entry name" value="TETRATRICOPEPTIDE REPEAT PROTEIN 4"/>
    <property type="match status" value="1"/>
</dbReference>
<dbReference type="GO" id="GO:0005829">
    <property type="term" value="C:cytosol"/>
    <property type="evidence" value="ECO:0007669"/>
    <property type="project" value="TreeGrafter"/>
</dbReference>
<dbReference type="GO" id="GO:0030544">
    <property type="term" value="F:Hsp70 protein binding"/>
    <property type="evidence" value="ECO:0007669"/>
    <property type="project" value="TreeGrafter"/>
</dbReference>
<feature type="domain" description="Cns1/TTC4 wheel" evidence="5">
    <location>
        <begin position="272"/>
        <end position="375"/>
    </location>
</feature>
<reference evidence="6" key="1">
    <citation type="submission" date="2017-01" db="EMBL/GenBank/DDBJ databases">
        <title>A deep insight into the sialotranscriptome of adult male and female Cluex tarsalis mosquitoes.</title>
        <authorList>
            <person name="Ribeiro J.M."/>
            <person name="Moreira F."/>
            <person name="Bernard K.A."/>
            <person name="Calvo E."/>
        </authorList>
    </citation>
    <scope>NUCLEOTIDE SEQUENCE</scope>
    <source>
        <strain evidence="6">Kern County</strain>
        <tissue evidence="6">Salivary glands</tissue>
    </source>
</reference>
<evidence type="ECO:0000256" key="4">
    <source>
        <dbReference type="SAM" id="Coils"/>
    </source>
</evidence>
<dbReference type="InterPro" id="IPR044059">
    <property type="entry name" value="Csn1/TTC4_wheel"/>
</dbReference>
<evidence type="ECO:0000256" key="1">
    <source>
        <dbReference type="ARBA" id="ARBA00022737"/>
    </source>
</evidence>